<sequence>MKKRFLLILTVILFSKNITAQVNPDLMISVFYKGESEKINNENSSAIYDEIYDMFEKYNAISEKASLKKFDEKEVFFKSNLSEEKLISCIDSLSKNSKLSLITQFKKQQLVLESNFPSFFQKNNSLDFVKINLRSFDAINENKKKIMIDSIHARAENSGTLLEKDLIYHTIKLQDNINISSKKATGFATYNVKILTDYAIQKLNKANLITTFSINKKEIKIVEIYNKIFVFDVLNESNDFTKKAENFNYWALDINNKNEIKWGSNMYYLIYKDVYNIFKLNRKTTKEELKKLLPVEKLQRMKENGFYNVIEHEHAFDNNILFYSKIYGISKDIKVKI</sequence>
<evidence type="ECO:0000313" key="3">
    <source>
        <dbReference type="Proteomes" id="UP000198345"/>
    </source>
</evidence>
<keyword evidence="3" id="KW-1185">Reference proteome</keyword>
<gene>
    <name evidence="2" type="ORF">B0A66_00990</name>
</gene>
<evidence type="ECO:0000313" key="2">
    <source>
        <dbReference type="EMBL" id="OXA96182.1"/>
    </source>
</evidence>
<dbReference type="EMBL" id="MUGW01000002">
    <property type="protein sequence ID" value="OXA96182.1"/>
    <property type="molecule type" value="Genomic_DNA"/>
</dbReference>
<proteinExistence type="predicted"/>
<accession>A0A226HPX0</accession>
<reference evidence="2 3" key="1">
    <citation type="submission" date="2016-11" db="EMBL/GenBank/DDBJ databases">
        <title>Whole genomes of Flavobacteriaceae.</title>
        <authorList>
            <person name="Stine C."/>
            <person name="Li C."/>
            <person name="Tadesse D."/>
        </authorList>
    </citation>
    <scope>NUCLEOTIDE SEQUENCE [LARGE SCALE GENOMIC DNA]</scope>
    <source>
        <strain evidence="2 3">DSM 18292</strain>
    </source>
</reference>
<protein>
    <submittedName>
        <fullName evidence="2">Uncharacterized protein</fullName>
    </submittedName>
</protein>
<name>A0A226HPX0_9FLAO</name>
<comment type="caution">
    <text evidence="2">The sequence shown here is derived from an EMBL/GenBank/DDBJ whole genome shotgun (WGS) entry which is preliminary data.</text>
</comment>
<dbReference type="AlphaFoldDB" id="A0A226HPX0"/>
<feature type="signal peptide" evidence="1">
    <location>
        <begin position="1"/>
        <end position="20"/>
    </location>
</feature>
<dbReference type="Proteomes" id="UP000198345">
    <property type="component" value="Unassembled WGS sequence"/>
</dbReference>
<evidence type="ECO:0000256" key="1">
    <source>
        <dbReference type="SAM" id="SignalP"/>
    </source>
</evidence>
<dbReference type="OrthoDB" id="1318352at2"/>
<organism evidence="2 3">
    <name type="scientific">Flavobacterium hercynium</name>
    <dbReference type="NCBI Taxonomy" id="387094"/>
    <lineage>
        <taxon>Bacteria</taxon>
        <taxon>Pseudomonadati</taxon>
        <taxon>Bacteroidota</taxon>
        <taxon>Flavobacteriia</taxon>
        <taxon>Flavobacteriales</taxon>
        <taxon>Flavobacteriaceae</taxon>
        <taxon>Flavobacterium</taxon>
    </lineage>
</organism>
<dbReference type="RefSeq" id="WP_089047979.1">
    <property type="nucleotide sequence ID" value="NZ_FXTV01000001.1"/>
</dbReference>
<feature type="chain" id="PRO_5013211697" evidence="1">
    <location>
        <begin position="21"/>
        <end position="337"/>
    </location>
</feature>
<keyword evidence="1" id="KW-0732">Signal</keyword>